<evidence type="ECO:0000256" key="7">
    <source>
        <dbReference type="ARBA" id="ARBA00023284"/>
    </source>
</evidence>
<dbReference type="InterPro" id="IPR013766">
    <property type="entry name" value="Thioredoxin_domain"/>
</dbReference>
<evidence type="ECO:0000313" key="12">
    <source>
        <dbReference type="EMBL" id="ATG97412.1"/>
    </source>
</evidence>
<dbReference type="KEGG" id="mlac:CP520_01395"/>
<dbReference type="CDD" id="cd03017">
    <property type="entry name" value="PRX_BCP"/>
    <property type="match status" value="1"/>
</dbReference>
<dbReference type="Proteomes" id="UP000232227">
    <property type="component" value="Chromosome"/>
</dbReference>
<name>A0A291IRB9_9MOLU</name>
<dbReference type="GO" id="GO:0008379">
    <property type="term" value="F:thioredoxin peroxidase activity"/>
    <property type="evidence" value="ECO:0007669"/>
    <property type="project" value="TreeGrafter"/>
</dbReference>
<dbReference type="SUPFAM" id="SSF52833">
    <property type="entry name" value="Thioredoxin-like"/>
    <property type="match status" value="1"/>
</dbReference>
<evidence type="ECO:0000256" key="8">
    <source>
        <dbReference type="ARBA" id="ARBA00032824"/>
    </source>
</evidence>
<dbReference type="GO" id="GO:0034599">
    <property type="term" value="P:cellular response to oxidative stress"/>
    <property type="evidence" value="ECO:0007669"/>
    <property type="project" value="TreeGrafter"/>
</dbReference>
<evidence type="ECO:0000256" key="1">
    <source>
        <dbReference type="ARBA" id="ARBA00003330"/>
    </source>
</evidence>
<keyword evidence="7" id="KW-0676">Redox-active center</keyword>
<gene>
    <name evidence="12" type="ORF">CP520_01395</name>
</gene>
<dbReference type="GO" id="GO:0045454">
    <property type="term" value="P:cell redox homeostasis"/>
    <property type="evidence" value="ECO:0007669"/>
    <property type="project" value="TreeGrafter"/>
</dbReference>
<dbReference type="OrthoDB" id="9812811at2"/>
<keyword evidence="6" id="KW-1015">Disulfide bond</keyword>
<dbReference type="InterPro" id="IPR000866">
    <property type="entry name" value="AhpC/TSA"/>
</dbReference>
<dbReference type="PROSITE" id="PS51352">
    <property type="entry name" value="THIOREDOXIN_2"/>
    <property type="match status" value="1"/>
</dbReference>
<comment type="catalytic activity">
    <reaction evidence="11">
        <text>a hydroperoxide + [thioredoxin]-dithiol = an alcohol + [thioredoxin]-disulfide + H2O</text>
        <dbReference type="Rhea" id="RHEA:62620"/>
        <dbReference type="Rhea" id="RHEA-COMP:10698"/>
        <dbReference type="Rhea" id="RHEA-COMP:10700"/>
        <dbReference type="ChEBI" id="CHEBI:15377"/>
        <dbReference type="ChEBI" id="CHEBI:29950"/>
        <dbReference type="ChEBI" id="CHEBI:30879"/>
        <dbReference type="ChEBI" id="CHEBI:35924"/>
        <dbReference type="ChEBI" id="CHEBI:50058"/>
        <dbReference type="EC" id="1.11.1.24"/>
    </reaction>
</comment>
<evidence type="ECO:0000256" key="6">
    <source>
        <dbReference type="ARBA" id="ARBA00023157"/>
    </source>
</evidence>
<keyword evidence="13" id="KW-1185">Reference proteome</keyword>
<evidence type="ECO:0000256" key="4">
    <source>
        <dbReference type="ARBA" id="ARBA00022862"/>
    </source>
</evidence>
<comment type="function">
    <text evidence="1">Thiol-specific peroxidase that catalyzes the reduction of hydrogen peroxide and organic hydroperoxides to water and alcohols, respectively. Plays a role in cell protection against oxidative stress by detoxifying peroxides and as sensor of hydrogen peroxide-mediated signaling events.</text>
</comment>
<evidence type="ECO:0000256" key="5">
    <source>
        <dbReference type="ARBA" id="ARBA00023002"/>
    </source>
</evidence>
<dbReference type="GO" id="GO:0005737">
    <property type="term" value="C:cytoplasm"/>
    <property type="evidence" value="ECO:0007669"/>
    <property type="project" value="TreeGrafter"/>
</dbReference>
<dbReference type="EMBL" id="CP023668">
    <property type="protein sequence ID" value="ATG97412.1"/>
    <property type="molecule type" value="Genomic_DNA"/>
</dbReference>
<sequence length="143" mass="15702">MAKVLTDLNVKELSGTNGLVVFFYPRANAGPCSIEVNVFNHKLPDIQALGYNVVGVSLDDVKTNEEFAKKEGLNYDLVADHDQKVTKKFNDLGAFDIDGKHIPIAERTTYILDKDGNIQVTLKDVQPITAATDVIKAIEGIKK</sequence>
<dbReference type="PANTHER" id="PTHR42801">
    <property type="entry name" value="THIOREDOXIN-DEPENDENT PEROXIDE REDUCTASE"/>
    <property type="match status" value="1"/>
</dbReference>
<comment type="similarity">
    <text evidence="9">Belongs to the peroxiredoxin family. BCP/PrxQ subfamily.</text>
</comment>
<dbReference type="InterPro" id="IPR050924">
    <property type="entry name" value="Peroxiredoxin_BCP/PrxQ"/>
</dbReference>
<accession>A0A291IRB9</accession>
<dbReference type="PANTHER" id="PTHR42801:SF4">
    <property type="entry name" value="AHPC_TSA FAMILY PROTEIN"/>
    <property type="match status" value="1"/>
</dbReference>
<keyword evidence="3" id="KW-0575">Peroxidase</keyword>
<protein>
    <recommendedName>
        <fullName evidence="2">thioredoxin-dependent peroxiredoxin</fullName>
        <ecNumber evidence="2">1.11.1.24</ecNumber>
    </recommendedName>
    <alternativeName>
        <fullName evidence="10">Bacterioferritin comigratory protein</fullName>
    </alternativeName>
    <alternativeName>
        <fullName evidence="8">Thioredoxin peroxidase</fullName>
    </alternativeName>
</protein>
<evidence type="ECO:0000256" key="9">
    <source>
        <dbReference type="ARBA" id="ARBA00038489"/>
    </source>
</evidence>
<proteinExistence type="inferred from homology"/>
<evidence type="ECO:0000256" key="10">
    <source>
        <dbReference type="ARBA" id="ARBA00041373"/>
    </source>
</evidence>
<dbReference type="AlphaFoldDB" id="A0A291IRB9"/>
<dbReference type="EC" id="1.11.1.24" evidence="2"/>
<evidence type="ECO:0000256" key="3">
    <source>
        <dbReference type="ARBA" id="ARBA00022559"/>
    </source>
</evidence>
<dbReference type="InterPro" id="IPR036249">
    <property type="entry name" value="Thioredoxin-like_sf"/>
</dbReference>
<keyword evidence="4" id="KW-0049">Antioxidant</keyword>
<evidence type="ECO:0000313" key="13">
    <source>
        <dbReference type="Proteomes" id="UP000232227"/>
    </source>
</evidence>
<evidence type="ECO:0000256" key="11">
    <source>
        <dbReference type="ARBA" id="ARBA00049091"/>
    </source>
</evidence>
<reference evidence="12 13" key="1">
    <citation type="submission" date="2017-09" db="EMBL/GenBank/DDBJ databases">
        <title>SPAdes assembly of the Mesoplasma lactucae genome.</title>
        <authorList>
            <person name="Knight T.F."/>
            <person name="Rubinstein R."/>
            <person name="Citino T."/>
        </authorList>
    </citation>
    <scope>NUCLEOTIDE SEQUENCE [LARGE SCALE GENOMIC DNA]</scope>
    <source>
        <strain evidence="12 13">831-C4</strain>
    </source>
</reference>
<evidence type="ECO:0000256" key="2">
    <source>
        <dbReference type="ARBA" id="ARBA00013017"/>
    </source>
</evidence>
<dbReference type="Pfam" id="PF00578">
    <property type="entry name" value="AhpC-TSA"/>
    <property type="match status" value="1"/>
</dbReference>
<organism evidence="12 13">
    <name type="scientific">Mesoplasma lactucae ATCC 49193</name>
    <dbReference type="NCBI Taxonomy" id="81460"/>
    <lineage>
        <taxon>Bacteria</taxon>
        <taxon>Bacillati</taxon>
        <taxon>Mycoplasmatota</taxon>
        <taxon>Mollicutes</taxon>
        <taxon>Entomoplasmatales</taxon>
        <taxon>Entomoplasmataceae</taxon>
        <taxon>Mesoplasma</taxon>
    </lineage>
</organism>
<dbReference type="Gene3D" id="3.40.30.10">
    <property type="entry name" value="Glutaredoxin"/>
    <property type="match status" value="1"/>
</dbReference>
<keyword evidence="5" id="KW-0560">Oxidoreductase</keyword>
<dbReference type="RefSeq" id="WP_096862700.1">
    <property type="nucleotide sequence ID" value="NZ_CP023668.1"/>
</dbReference>